<dbReference type="GO" id="GO:0032259">
    <property type="term" value="P:methylation"/>
    <property type="evidence" value="ECO:0007669"/>
    <property type="project" value="UniProtKB-KW"/>
</dbReference>
<dbReference type="SUPFAM" id="SSF53335">
    <property type="entry name" value="S-adenosyl-L-methionine-dependent methyltransferases"/>
    <property type="match status" value="1"/>
</dbReference>
<name>A0ABV1TSI5_9ACTN</name>
<dbReference type="InterPro" id="IPR029063">
    <property type="entry name" value="SAM-dependent_MTases_sf"/>
</dbReference>
<dbReference type="EC" id="2.1.1.-" evidence="1"/>
<accession>A0ABV1TSI5</accession>
<dbReference type="Proteomes" id="UP001490365">
    <property type="component" value="Unassembled WGS sequence"/>
</dbReference>
<dbReference type="EMBL" id="JBEOZM010000026">
    <property type="protein sequence ID" value="MER6272976.1"/>
    <property type="molecule type" value="Genomic_DNA"/>
</dbReference>
<dbReference type="Gene3D" id="3.40.50.150">
    <property type="entry name" value="Vaccinia Virus protein VP39"/>
    <property type="match status" value="1"/>
</dbReference>
<dbReference type="Pfam" id="PF13489">
    <property type="entry name" value="Methyltransf_23"/>
    <property type="match status" value="1"/>
</dbReference>
<evidence type="ECO:0000313" key="2">
    <source>
        <dbReference type="Proteomes" id="UP001490365"/>
    </source>
</evidence>
<organism evidence="1 2">
    <name type="scientific">Streptomyces sp. 900105755</name>
    <dbReference type="NCBI Taxonomy" id="3154389"/>
    <lineage>
        <taxon>Bacteria</taxon>
        <taxon>Bacillati</taxon>
        <taxon>Actinomycetota</taxon>
        <taxon>Actinomycetes</taxon>
        <taxon>Kitasatosporales</taxon>
        <taxon>Streptomycetaceae</taxon>
        <taxon>Streptomyces</taxon>
    </lineage>
</organism>
<dbReference type="RefSeq" id="WP_351961266.1">
    <property type="nucleotide sequence ID" value="NZ_JBEOZM010000026.1"/>
</dbReference>
<sequence>MSKQSDVEALRSAYQRDLAEGTDRFFEPRRTTCPWCASDRLTTRLRTTDLLQHKPGAFVLDRCQECGHTFQNPRLNETGLEFYYRDFYDGLGEQKMSGTFGGRTRMYQGRARSLVPHDATPKNWLDVGTGHGHFCEAAREVLPGTAFDGLDFTDGVELAAREGRVERAYRGAFPDLAPELAARYDVVSMFHYLEHSTDPDRELRAAHEAVRPGGHLLIEVPDPESRYGRLLGRWWLPWLQPQHLHFVPVANLRDRLTGLGFTVVAEEHAEAHDPVDLLAAVWLALDHTAPREDAPWLPTPPGAPQKALRAALLIAGIPALIAGTLLDRFAVRPLSRRLRVSNAYRIVARRD</sequence>
<dbReference type="GO" id="GO:0008168">
    <property type="term" value="F:methyltransferase activity"/>
    <property type="evidence" value="ECO:0007669"/>
    <property type="project" value="UniProtKB-KW"/>
</dbReference>
<reference evidence="1 2" key="1">
    <citation type="submission" date="2024-06" db="EMBL/GenBank/DDBJ databases">
        <title>The Natural Products Discovery Center: Release of the First 8490 Sequenced Strains for Exploring Actinobacteria Biosynthetic Diversity.</title>
        <authorList>
            <person name="Kalkreuter E."/>
            <person name="Kautsar S.A."/>
            <person name="Yang D."/>
            <person name="Bader C.D."/>
            <person name="Teijaro C.N."/>
            <person name="Fluegel L."/>
            <person name="Davis C.M."/>
            <person name="Simpson J.R."/>
            <person name="Lauterbach L."/>
            <person name="Steele A.D."/>
            <person name="Gui C."/>
            <person name="Meng S."/>
            <person name="Li G."/>
            <person name="Viehrig K."/>
            <person name="Ye F."/>
            <person name="Su P."/>
            <person name="Kiefer A.F."/>
            <person name="Nichols A."/>
            <person name="Cepeda A.J."/>
            <person name="Yan W."/>
            <person name="Fan B."/>
            <person name="Jiang Y."/>
            <person name="Adhikari A."/>
            <person name="Zheng C.-J."/>
            <person name="Schuster L."/>
            <person name="Cowan T.M."/>
            <person name="Smanski M.J."/>
            <person name="Chevrette M.G."/>
            <person name="De Carvalho L.P.S."/>
            <person name="Shen B."/>
        </authorList>
    </citation>
    <scope>NUCLEOTIDE SEQUENCE [LARGE SCALE GENOMIC DNA]</scope>
    <source>
        <strain evidence="1 2">NPDC001694</strain>
    </source>
</reference>
<evidence type="ECO:0000313" key="1">
    <source>
        <dbReference type="EMBL" id="MER6272976.1"/>
    </source>
</evidence>
<gene>
    <name evidence="1" type="ORF">ABT211_37790</name>
</gene>
<comment type="caution">
    <text evidence="1">The sequence shown here is derived from an EMBL/GenBank/DDBJ whole genome shotgun (WGS) entry which is preliminary data.</text>
</comment>
<dbReference type="CDD" id="cd02440">
    <property type="entry name" value="AdoMet_MTases"/>
    <property type="match status" value="1"/>
</dbReference>
<keyword evidence="1" id="KW-0808">Transferase</keyword>
<keyword evidence="1" id="KW-0489">Methyltransferase</keyword>
<keyword evidence="2" id="KW-1185">Reference proteome</keyword>
<protein>
    <submittedName>
        <fullName evidence="1">Class I SAM-dependent methyltransferase</fullName>
        <ecNumber evidence="1">2.1.1.-</ecNumber>
    </submittedName>
</protein>
<proteinExistence type="predicted"/>